<evidence type="ECO:0000256" key="7">
    <source>
        <dbReference type="ARBA" id="ARBA00022741"/>
    </source>
</evidence>
<dbReference type="Pfam" id="PF01975">
    <property type="entry name" value="SurE"/>
    <property type="match status" value="1"/>
</dbReference>
<proteinExistence type="inferred from homology"/>
<evidence type="ECO:0000256" key="5">
    <source>
        <dbReference type="ARBA" id="ARBA00022490"/>
    </source>
</evidence>
<feature type="binding site" evidence="9">
    <location>
        <position position="92"/>
    </location>
    <ligand>
        <name>a divalent metal cation</name>
        <dbReference type="ChEBI" id="CHEBI:60240"/>
    </ligand>
</feature>
<comment type="cofactor">
    <cofactor evidence="2">
        <name>Mg(2+)</name>
        <dbReference type="ChEBI" id="CHEBI:18420"/>
    </cofactor>
</comment>
<accession>A0A2N5XSU9</accession>
<evidence type="ECO:0000313" key="11">
    <source>
        <dbReference type="EMBL" id="PLW77592.1"/>
    </source>
</evidence>
<feature type="domain" description="Survival protein SurE-like phosphatase/nucleotidase" evidence="10">
    <location>
        <begin position="3"/>
        <end position="187"/>
    </location>
</feature>
<dbReference type="EC" id="3.1.3.5" evidence="9"/>
<protein>
    <recommendedName>
        <fullName evidence="9">5'-nucleotidase SurE</fullName>
        <ecNumber evidence="9">3.1.3.5</ecNumber>
    </recommendedName>
    <alternativeName>
        <fullName evidence="9">Nucleoside 5'-monophosphate phosphohydrolase</fullName>
    </alternativeName>
</protein>
<dbReference type="GO" id="GO:0008253">
    <property type="term" value="F:5'-nucleotidase activity"/>
    <property type="evidence" value="ECO:0007669"/>
    <property type="project" value="UniProtKB-UniRule"/>
</dbReference>
<organism evidence="11 12">
    <name type="scientific">Cohaesibacter celericrescens</name>
    <dbReference type="NCBI Taxonomy" id="2067669"/>
    <lineage>
        <taxon>Bacteria</taxon>
        <taxon>Pseudomonadati</taxon>
        <taxon>Pseudomonadota</taxon>
        <taxon>Alphaproteobacteria</taxon>
        <taxon>Hyphomicrobiales</taxon>
        <taxon>Cohaesibacteraceae</taxon>
    </lineage>
</organism>
<feature type="binding site" evidence="9">
    <location>
        <position position="9"/>
    </location>
    <ligand>
        <name>a divalent metal cation</name>
        <dbReference type="ChEBI" id="CHEBI:60240"/>
    </ligand>
</feature>
<keyword evidence="5 9" id="KW-0963">Cytoplasm</keyword>
<dbReference type="GO" id="GO:0005737">
    <property type="term" value="C:cytoplasm"/>
    <property type="evidence" value="ECO:0007669"/>
    <property type="project" value="UniProtKB-SubCell"/>
</dbReference>
<dbReference type="InterPro" id="IPR002828">
    <property type="entry name" value="SurE-like_Pase/nucleotidase"/>
</dbReference>
<dbReference type="OrthoDB" id="9780815at2"/>
<evidence type="ECO:0000313" key="12">
    <source>
        <dbReference type="Proteomes" id="UP000234881"/>
    </source>
</evidence>
<reference evidence="11 12" key="1">
    <citation type="submission" date="2018-01" db="EMBL/GenBank/DDBJ databases">
        <title>The draft genome sequence of Cohaesibacter sp. H1304.</title>
        <authorList>
            <person name="Wang N.-N."/>
            <person name="Du Z.-J."/>
        </authorList>
    </citation>
    <scope>NUCLEOTIDE SEQUENCE [LARGE SCALE GENOMIC DNA]</scope>
    <source>
        <strain evidence="11 12">H1304</strain>
    </source>
</reference>
<comment type="caution">
    <text evidence="11">The sequence shown here is derived from an EMBL/GenBank/DDBJ whole genome shotgun (WGS) entry which is preliminary data.</text>
</comment>
<dbReference type="PANTHER" id="PTHR30457">
    <property type="entry name" value="5'-NUCLEOTIDASE SURE"/>
    <property type="match status" value="1"/>
</dbReference>
<comment type="cofactor">
    <cofactor evidence="9">
        <name>a divalent metal cation</name>
        <dbReference type="ChEBI" id="CHEBI:60240"/>
    </cofactor>
    <text evidence="9">Binds 1 divalent metal cation per subunit.</text>
</comment>
<dbReference type="Gene3D" id="3.40.1210.10">
    <property type="entry name" value="Survival protein SurE-like phosphatase/nucleotidase"/>
    <property type="match status" value="1"/>
</dbReference>
<dbReference type="GO" id="GO:0000166">
    <property type="term" value="F:nucleotide binding"/>
    <property type="evidence" value="ECO:0007669"/>
    <property type="project" value="UniProtKB-KW"/>
</dbReference>
<dbReference type="RefSeq" id="WP_101533609.1">
    <property type="nucleotide sequence ID" value="NZ_JBFHIU010000021.1"/>
</dbReference>
<comment type="function">
    <text evidence="9">Nucleotidase that shows phosphatase activity on nucleoside 5'-monophosphates.</text>
</comment>
<dbReference type="GO" id="GO:0008254">
    <property type="term" value="F:3'-nucleotidase activity"/>
    <property type="evidence" value="ECO:0007669"/>
    <property type="project" value="TreeGrafter"/>
</dbReference>
<dbReference type="HAMAP" id="MF_00060">
    <property type="entry name" value="SurE"/>
    <property type="match status" value="1"/>
</dbReference>
<evidence type="ECO:0000259" key="10">
    <source>
        <dbReference type="Pfam" id="PF01975"/>
    </source>
</evidence>
<evidence type="ECO:0000256" key="8">
    <source>
        <dbReference type="ARBA" id="ARBA00022801"/>
    </source>
</evidence>
<name>A0A2N5XSU9_9HYPH</name>
<evidence type="ECO:0000256" key="2">
    <source>
        <dbReference type="ARBA" id="ARBA00001946"/>
    </source>
</evidence>
<keyword evidence="7 9" id="KW-0547">Nucleotide-binding</keyword>
<sequence length="250" mass="27258">MRILLTNDDGINAPGLSVLEEIALSLSDDVWIVAPETEQSGMSHSLTLHDPLRLRQLGDKRFAVKGTPTDCVIMGVGHVLPEKPDLILSGVNRGQNMAEDVTYSGTVAGAMEGALLGIRSFALSQAYGWETKGGIDWTCSKEFGARVVKDLMTHDLPFQTLLNINFPDCAPADIGDVVFTRQGRRDQAQLSVEPRLDARGQSYFWLGFEGRRSDPAEGTDLHAIANRQISVTPLRLDMTDHSTLGVLQKG</sequence>
<dbReference type="PANTHER" id="PTHR30457:SF12">
    <property type="entry name" value="5'_3'-NUCLEOTIDASE SURE"/>
    <property type="match status" value="1"/>
</dbReference>
<dbReference type="SUPFAM" id="SSF64167">
    <property type="entry name" value="SurE-like"/>
    <property type="match status" value="1"/>
</dbReference>
<evidence type="ECO:0000256" key="3">
    <source>
        <dbReference type="ARBA" id="ARBA00004496"/>
    </source>
</evidence>
<dbReference type="AlphaFoldDB" id="A0A2N5XSU9"/>
<dbReference type="NCBIfam" id="TIGR00087">
    <property type="entry name" value="surE"/>
    <property type="match status" value="1"/>
</dbReference>
<comment type="catalytic activity">
    <reaction evidence="1 9">
        <text>a ribonucleoside 5'-phosphate + H2O = a ribonucleoside + phosphate</text>
        <dbReference type="Rhea" id="RHEA:12484"/>
        <dbReference type="ChEBI" id="CHEBI:15377"/>
        <dbReference type="ChEBI" id="CHEBI:18254"/>
        <dbReference type="ChEBI" id="CHEBI:43474"/>
        <dbReference type="ChEBI" id="CHEBI:58043"/>
        <dbReference type="EC" id="3.1.3.5"/>
    </reaction>
</comment>
<gene>
    <name evidence="9" type="primary">surE</name>
    <name evidence="11" type="ORF">C0081_09800</name>
</gene>
<dbReference type="Proteomes" id="UP000234881">
    <property type="component" value="Unassembled WGS sequence"/>
</dbReference>
<evidence type="ECO:0000256" key="6">
    <source>
        <dbReference type="ARBA" id="ARBA00022723"/>
    </source>
</evidence>
<keyword evidence="8 9" id="KW-0378">Hydrolase</keyword>
<dbReference type="InterPro" id="IPR036523">
    <property type="entry name" value="SurE-like_sf"/>
</dbReference>
<keyword evidence="6 9" id="KW-0479">Metal-binding</keyword>
<feature type="binding site" evidence="9">
    <location>
        <position position="8"/>
    </location>
    <ligand>
        <name>a divalent metal cation</name>
        <dbReference type="ChEBI" id="CHEBI:60240"/>
    </ligand>
</feature>
<keyword evidence="12" id="KW-1185">Reference proteome</keyword>
<dbReference type="EMBL" id="PKUQ01000016">
    <property type="protein sequence ID" value="PLW77592.1"/>
    <property type="molecule type" value="Genomic_DNA"/>
</dbReference>
<dbReference type="InterPro" id="IPR030048">
    <property type="entry name" value="SurE"/>
</dbReference>
<evidence type="ECO:0000256" key="4">
    <source>
        <dbReference type="ARBA" id="ARBA00011062"/>
    </source>
</evidence>
<comment type="similarity">
    <text evidence="4 9">Belongs to the SurE nucleotidase family.</text>
</comment>
<feature type="binding site" evidence="9">
    <location>
        <position position="40"/>
    </location>
    <ligand>
        <name>a divalent metal cation</name>
        <dbReference type="ChEBI" id="CHEBI:60240"/>
    </ligand>
</feature>
<evidence type="ECO:0000256" key="9">
    <source>
        <dbReference type="HAMAP-Rule" id="MF_00060"/>
    </source>
</evidence>
<dbReference type="GO" id="GO:0004309">
    <property type="term" value="F:exopolyphosphatase activity"/>
    <property type="evidence" value="ECO:0007669"/>
    <property type="project" value="TreeGrafter"/>
</dbReference>
<dbReference type="FunFam" id="3.40.1210.10:FF:000001">
    <property type="entry name" value="5'/3'-nucleotidase SurE"/>
    <property type="match status" value="1"/>
</dbReference>
<dbReference type="NCBIfam" id="NF001490">
    <property type="entry name" value="PRK00346.1-4"/>
    <property type="match status" value="1"/>
</dbReference>
<dbReference type="GO" id="GO:0046872">
    <property type="term" value="F:metal ion binding"/>
    <property type="evidence" value="ECO:0007669"/>
    <property type="project" value="UniProtKB-UniRule"/>
</dbReference>
<evidence type="ECO:0000256" key="1">
    <source>
        <dbReference type="ARBA" id="ARBA00000815"/>
    </source>
</evidence>
<comment type="subcellular location">
    <subcellularLocation>
        <location evidence="3 9">Cytoplasm</location>
    </subcellularLocation>
</comment>